<dbReference type="PANTHER" id="PTHR47268">
    <property type="entry name" value="ACYLPHOSPHATASE"/>
    <property type="match status" value="1"/>
</dbReference>
<dbReference type="InterPro" id="IPR017968">
    <property type="entry name" value="Acylphosphatase_CS"/>
</dbReference>
<name>A0A7L7KQ05_9MOLU</name>
<evidence type="ECO:0000313" key="9">
    <source>
        <dbReference type="EMBL" id="QMS84655.1"/>
    </source>
</evidence>
<keyword evidence="5 6" id="KW-0378">Hydrolase</keyword>
<evidence type="ECO:0000256" key="3">
    <source>
        <dbReference type="ARBA" id="ARBA00015991"/>
    </source>
</evidence>
<dbReference type="Gene3D" id="3.30.70.100">
    <property type="match status" value="1"/>
</dbReference>
<evidence type="ECO:0000256" key="4">
    <source>
        <dbReference type="ARBA" id="ARBA00047645"/>
    </source>
</evidence>
<dbReference type="PANTHER" id="PTHR47268:SF4">
    <property type="entry name" value="ACYLPHOSPHATASE"/>
    <property type="match status" value="1"/>
</dbReference>
<protein>
    <recommendedName>
        <fullName evidence="3 5">Acylphosphatase</fullName>
        <ecNumber evidence="2 5">3.6.1.7</ecNumber>
    </recommendedName>
</protein>
<dbReference type="AlphaFoldDB" id="A0A7L7KQ05"/>
<dbReference type="PROSITE" id="PS51160">
    <property type="entry name" value="ACYLPHOSPHATASE_3"/>
    <property type="match status" value="1"/>
</dbReference>
<evidence type="ECO:0000256" key="7">
    <source>
        <dbReference type="RuleBase" id="RU004168"/>
    </source>
</evidence>
<reference evidence="9 10" key="1">
    <citation type="submission" date="2020-02" db="EMBL/GenBank/DDBJ databases">
        <authorList>
            <person name="Zheng R.K."/>
            <person name="Sun C.M."/>
        </authorList>
    </citation>
    <scope>NUCLEOTIDE SEQUENCE [LARGE SCALE GENOMIC DNA]</scope>
    <source>
        <strain evidence="10">zrk13</strain>
    </source>
</reference>
<dbReference type="KEGG" id="xcl:G4Z02_02445"/>
<dbReference type="Pfam" id="PF00708">
    <property type="entry name" value="Acylphosphatase"/>
    <property type="match status" value="1"/>
</dbReference>
<dbReference type="InterPro" id="IPR001792">
    <property type="entry name" value="Acylphosphatase-like_dom"/>
</dbReference>
<comment type="similarity">
    <text evidence="1 7">Belongs to the acylphosphatase family.</text>
</comment>
<feature type="active site" evidence="5">
    <location>
        <position position="17"/>
    </location>
</feature>
<keyword evidence="10" id="KW-1185">Reference proteome</keyword>
<dbReference type="PROSITE" id="PS00150">
    <property type="entry name" value="ACYLPHOSPHATASE_1"/>
    <property type="match status" value="1"/>
</dbReference>
<dbReference type="PROSITE" id="PS00151">
    <property type="entry name" value="ACYLPHOSPHATASE_2"/>
    <property type="match status" value="1"/>
</dbReference>
<organism evidence="9 10">
    <name type="scientific">Candidatus Xianfuyuplasma coldseepsis</name>
    <dbReference type="NCBI Taxonomy" id="2782163"/>
    <lineage>
        <taxon>Bacteria</taxon>
        <taxon>Bacillati</taxon>
        <taxon>Mycoplasmatota</taxon>
        <taxon>Mollicutes</taxon>
        <taxon>Candidatus Izemoplasmatales</taxon>
        <taxon>Candidatus Izemoplasmataceae</taxon>
        <taxon>Candidatus Xianfuyuplasma</taxon>
    </lineage>
</organism>
<dbReference type="EC" id="3.6.1.7" evidence="2 5"/>
<comment type="catalytic activity">
    <reaction evidence="4 5 6">
        <text>an acyl phosphate + H2O = a carboxylate + phosphate + H(+)</text>
        <dbReference type="Rhea" id="RHEA:14965"/>
        <dbReference type="ChEBI" id="CHEBI:15377"/>
        <dbReference type="ChEBI" id="CHEBI:15378"/>
        <dbReference type="ChEBI" id="CHEBI:29067"/>
        <dbReference type="ChEBI" id="CHEBI:43474"/>
        <dbReference type="ChEBI" id="CHEBI:59918"/>
        <dbReference type="EC" id="3.6.1.7"/>
    </reaction>
</comment>
<sequence>MTKRLILKGRVQGVGMRYSVSRIAKQMGLFGYVKNKADGSVECLIQGDEQSLKQFIMNLKTRTPGYIEQLQEEDVTYSKEYNNFQIRIF</sequence>
<dbReference type="GO" id="GO:0003998">
    <property type="term" value="F:acylphosphatase activity"/>
    <property type="evidence" value="ECO:0007669"/>
    <property type="project" value="UniProtKB-EC"/>
</dbReference>
<feature type="active site" evidence="5">
    <location>
        <position position="35"/>
    </location>
</feature>
<evidence type="ECO:0000313" key="10">
    <source>
        <dbReference type="Proteomes" id="UP000514720"/>
    </source>
</evidence>
<evidence type="ECO:0000256" key="5">
    <source>
        <dbReference type="PROSITE-ProRule" id="PRU00520"/>
    </source>
</evidence>
<dbReference type="SUPFAM" id="SSF54975">
    <property type="entry name" value="Acylphosphatase/BLUF domain-like"/>
    <property type="match status" value="1"/>
</dbReference>
<dbReference type="EMBL" id="CP048914">
    <property type="protein sequence ID" value="QMS84655.1"/>
    <property type="molecule type" value="Genomic_DNA"/>
</dbReference>
<accession>A0A7L7KQ05</accession>
<dbReference type="Proteomes" id="UP000514720">
    <property type="component" value="Chromosome"/>
</dbReference>
<dbReference type="RefSeq" id="WP_258878274.1">
    <property type="nucleotide sequence ID" value="NZ_CP048914.1"/>
</dbReference>
<evidence type="ECO:0000256" key="1">
    <source>
        <dbReference type="ARBA" id="ARBA00005614"/>
    </source>
</evidence>
<dbReference type="InterPro" id="IPR020456">
    <property type="entry name" value="Acylphosphatase"/>
</dbReference>
<evidence type="ECO:0000256" key="2">
    <source>
        <dbReference type="ARBA" id="ARBA00012150"/>
    </source>
</evidence>
<gene>
    <name evidence="9" type="ORF">G4Z02_02445</name>
</gene>
<evidence type="ECO:0000256" key="6">
    <source>
        <dbReference type="RuleBase" id="RU000553"/>
    </source>
</evidence>
<dbReference type="InterPro" id="IPR036046">
    <property type="entry name" value="Acylphosphatase-like_dom_sf"/>
</dbReference>
<proteinExistence type="inferred from homology"/>
<feature type="domain" description="Acylphosphatase-like" evidence="8">
    <location>
        <begin position="2"/>
        <end position="88"/>
    </location>
</feature>
<evidence type="ECO:0000259" key="8">
    <source>
        <dbReference type="PROSITE" id="PS51160"/>
    </source>
</evidence>